<accession>G3AS75</accession>
<dbReference type="InParanoid" id="G3AS75"/>
<dbReference type="OrthoDB" id="4073735at2759"/>
<evidence type="ECO:0000313" key="4">
    <source>
        <dbReference type="Proteomes" id="UP000000709"/>
    </source>
</evidence>
<dbReference type="GeneID" id="18875208"/>
<dbReference type="Gene3D" id="3.80.10.10">
    <property type="entry name" value="Ribonuclease Inhibitor"/>
    <property type="match status" value="2"/>
</dbReference>
<organism evidence="4">
    <name type="scientific">Spathaspora passalidarum (strain NRRL Y-27907 / 11-Y1)</name>
    <dbReference type="NCBI Taxonomy" id="619300"/>
    <lineage>
        <taxon>Eukaryota</taxon>
        <taxon>Fungi</taxon>
        <taxon>Dikarya</taxon>
        <taxon>Ascomycota</taxon>
        <taxon>Saccharomycotina</taxon>
        <taxon>Pichiomycetes</taxon>
        <taxon>Debaryomycetaceae</taxon>
        <taxon>Spathaspora</taxon>
    </lineage>
</organism>
<evidence type="ECO:0000256" key="2">
    <source>
        <dbReference type="ARBA" id="ARBA00022737"/>
    </source>
</evidence>
<dbReference type="EMBL" id="GL996504">
    <property type="protein sequence ID" value="EGW31034.1"/>
    <property type="molecule type" value="Genomic_DNA"/>
</dbReference>
<sequence>MDNFPDVTPNTVDLIHSGSDFKDVMEILRCKITIEDFKYLLSLDNLKRLLLSRMDLRMIQSELNNNPRFSNHPNLASIEISYLNAKVPENLCRLYLVNAGLESIVVDELPVGLKYLSLAKNEIYTISGKSWPGSLEYLSLADNEFDDDAVKELVETIGWPPILKFLDISGNPIQHLQTLKRLPGDLQTLVAAEVPWKLSKRQVGEFPSNLTGLALHCCYFGNLSHFLFPPSLTSLRLIHNEIKDVLSYSDWSQLKNLYKLDLSSNSIKSLDGWILPPNLLQLRVNCNPIKKLTSKFPLFNRNYNFRLLRFEMRECKIKKVDIDYVPPNLKVFDLSTSKLPKSIVWPTTSNHFQQLLLPKNVECIFRSEKISVIE</sequence>
<keyword evidence="4" id="KW-1185">Reference proteome</keyword>
<dbReference type="Pfam" id="PF13516">
    <property type="entry name" value="LRR_6"/>
    <property type="match status" value="1"/>
</dbReference>
<reference evidence="3 4" key="1">
    <citation type="journal article" date="2011" name="Proc. Natl. Acad. Sci. U.S.A.">
        <title>Comparative genomics of xylose-fermenting fungi for enhanced biofuel production.</title>
        <authorList>
            <person name="Wohlbach D.J."/>
            <person name="Kuo A."/>
            <person name="Sato T.K."/>
            <person name="Potts K.M."/>
            <person name="Salamov A.A."/>
            <person name="LaButti K.M."/>
            <person name="Sun H."/>
            <person name="Clum A."/>
            <person name="Pangilinan J.L."/>
            <person name="Lindquist E.A."/>
            <person name="Lucas S."/>
            <person name="Lapidus A."/>
            <person name="Jin M."/>
            <person name="Gunawan C."/>
            <person name="Balan V."/>
            <person name="Dale B.E."/>
            <person name="Jeffries T.W."/>
            <person name="Zinkel R."/>
            <person name="Barry K.W."/>
            <person name="Grigoriev I.V."/>
            <person name="Gasch A.P."/>
        </authorList>
    </citation>
    <scope>NUCLEOTIDE SEQUENCE [LARGE SCALE GENOMIC DNA]</scope>
    <source>
        <strain evidence="4">NRRL Y-27907 / 11-Y1</strain>
    </source>
</reference>
<dbReference type="KEGG" id="spaa:SPAPADRAFT_68248"/>
<dbReference type="SUPFAM" id="SSF52047">
    <property type="entry name" value="RNI-like"/>
    <property type="match status" value="1"/>
</dbReference>
<evidence type="ECO:0000313" key="3">
    <source>
        <dbReference type="EMBL" id="EGW31034.1"/>
    </source>
</evidence>
<gene>
    <name evidence="3" type="ORF">SPAPADRAFT_68248</name>
</gene>
<dbReference type="PROSITE" id="PS51450">
    <property type="entry name" value="LRR"/>
    <property type="match status" value="2"/>
</dbReference>
<dbReference type="eggNOG" id="ENOG502SF6T">
    <property type="taxonomic scope" value="Eukaryota"/>
</dbReference>
<proteinExistence type="predicted"/>
<dbReference type="Proteomes" id="UP000000709">
    <property type="component" value="Unassembled WGS sequence"/>
</dbReference>
<dbReference type="InterPro" id="IPR032675">
    <property type="entry name" value="LRR_dom_sf"/>
</dbReference>
<evidence type="ECO:0000256" key="1">
    <source>
        <dbReference type="ARBA" id="ARBA00022614"/>
    </source>
</evidence>
<dbReference type="InterPro" id="IPR001611">
    <property type="entry name" value="Leu-rich_rpt"/>
</dbReference>
<dbReference type="RefSeq" id="XP_007377067.1">
    <property type="nucleotide sequence ID" value="XM_007377005.1"/>
</dbReference>
<keyword evidence="1" id="KW-0433">Leucine-rich repeat</keyword>
<keyword evidence="2" id="KW-0677">Repeat</keyword>
<dbReference type="InterPro" id="IPR050333">
    <property type="entry name" value="SLRP"/>
</dbReference>
<dbReference type="PANTHER" id="PTHR45712:SF22">
    <property type="entry name" value="INSULIN-LIKE GROWTH FACTOR-BINDING PROTEIN COMPLEX ACID LABILE SUBUNIT"/>
    <property type="match status" value="1"/>
</dbReference>
<name>G3AS75_SPAPN</name>
<dbReference type="AlphaFoldDB" id="G3AS75"/>
<protein>
    <submittedName>
        <fullName evidence="3">Uncharacterized protein</fullName>
    </submittedName>
</protein>
<dbReference type="PANTHER" id="PTHR45712">
    <property type="entry name" value="AGAP008170-PA"/>
    <property type="match status" value="1"/>
</dbReference>
<dbReference type="HOGENOM" id="CLU_740028_0_0_1"/>